<feature type="domain" description="MmgE/PrpD N-terminal" evidence="2">
    <location>
        <begin position="15"/>
        <end position="254"/>
    </location>
</feature>
<dbReference type="EMBL" id="JAVREZ010000018">
    <property type="protein sequence ID" value="MDT0485928.1"/>
    <property type="molecule type" value="Genomic_DNA"/>
</dbReference>
<comment type="caution">
    <text evidence="4">The sequence shown here is derived from an EMBL/GenBank/DDBJ whole genome shotgun (WGS) entry which is preliminary data.</text>
</comment>
<dbReference type="Pfam" id="PF19305">
    <property type="entry name" value="MmgE_PrpD_C"/>
    <property type="match status" value="1"/>
</dbReference>
<dbReference type="Pfam" id="PF03972">
    <property type="entry name" value="MmgE_PrpD_N"/>
    <property type="match status" value="1"/>
</dbReference>
<accession>A0ABU2VK22</accession>
<dbReference type="Proteomes" id="UP001183824">
    <property type="component" value="Unassembled WGS sequence"/>
</dbReference>
<organism evidence="4 5">
    <name type="scientific">Streptomyces doebereineriae</name>
    <dbReference type="NCBI Taxonomy" id="3075528"/>
    <lineage>
        <taxon>Bacteria</taxon>
        <taxon>Bacillati</taxon>
        <taxon>Actinomycetota</taxon>
        <taxon>Actinomycetes</taxon>
        <taxon>Kitasatosporales</taxon>
        <taxon>Streptomycetaceae</taxon>
        <taxon>Streptomyces</taxon>
    </lineage>
</organism>
<name>A0ABU2VK22_9ACTN</name>
<dbReference type="InterPro" id="IPR045337">
    <property type="entry name" value="MmgE_PrpD_C"/>
</dbReference>
<protein>
    <submittedName>
        <fullName evidence="4">MmgE/PrpD family protein</fullName>
    </submittedName>
</protein>
<dbReference type="PANTHER" id="PTHR16943">
    <property type="entry name" value="2-METHYLCITRATE DEHYDRATASE-RELATED"/>
    <property type="match status" value="1"/>
</dbReference>
<evidence type="ECO:0000259" key="3">
    <source>
        <dbReference type="Pfam" id="PF19305"/>
    </source>
</evidence>
<evidence type="ECO:0000259" key="2">
    <source>
        <dbReference type="Pfam" id="PF03972"/>
    </source>
</evidence>
<sequence length="460" mass="48533">MTTHTAQAGAATVSQRLARWVTDLRFEDLPEDVVDRTQMLILDQLGLQIRGATLPNVQPVRRLSELAPGPDQSTVTGAERRTSPAQAAWVNGTLGSACEFDDAHELAWHTSSAVVPAALALTERDGASGRDLLVAVVAGVQVMCLLGAVASQGMLRTGWHGSKVMGVFGAAAAAGKVLDLDAEQLAHAFGIAASDAGGTMEYDRSGGEVKRLHAGVASRSGTEAALLAQAGLTGPAAILEGDRGIFAMFAGTADTAPLERGWDRWHILDTVFRFYPTVGTIHAPLDLVKQLRAEHGIEDWRTVTTIRVGLADVVVGHGAHITRPTDAISAQFSLAFSTALQLVTGRNAPQDYMDPRRWNDPEILAAADLVQPYAIAIPAGDSFLSSRVEITLHDGRSFERYQAGFTGHPARPATRADVTAKFRDNTGGVISDARAQAVIDAVCGLAGTGQVRSLAALLAM</sequence>
<gene>
    <name evidence="4" type="ORF">RNB18_38210</name>
</gene>
<dbReference type="InterPro" id="IPR036148">
    <property type="entry name" value="MmgE/PrpD_sf"/>
</dbReference>
<dbReference type="SUPFAM" id="SSF103378">
    <property type="entry name" value="2-methylcitrate dehydratase PrpD"/>
    <property type="match status" value="1"/>
</dbReference>
<dbReference type="InterPro" id="IPR045336">
    <property type="entry name" value="MmgE_PrpD_N"/>
</dbReference>
<proteinExistence type="inferred from homology"/>
<evidence type="ECO:0000256" key="1">
    <source>
        <dbReference type="ARBA" id="ARBA00006174"/>
    </source>
</evidence>
<dbReference type="Gene3D" id="1.10.4100.10">
    <property type="entry name" value="2-methylcitrate dehydratase PrpD"/>
    <property type="match status" value="1"/>
</dbReference>
<keyword evidence="5" id="KW-1185">Reference proteome</keyword>
<dbReference type="PANTHER" id="PTHR16943:SF8">
    <property type="entry name" value="2-METHYLCITRATE DEHYDRATASE"/>
    <property type="match status" value="1"/>
</dbReference>
<dbReference type="InterPro" id="IPR042183">
    <property type="entry name" value="MmgE/PrpD_sf_1"/>
</dbReference>
<dbReference type="InterPro" id="IPR042188">
    <property type="entry name" value="MmgE/PrpD_sf_2"/>
</dbReference>
<dbReference type="InterPro" id="IPR005656">
    <property type="entry name" value="MmgE_PrpD"/>
</dbReference>
<feature type="domain" description="MmgE/PrpD C-terminal" evidence="3">
    <location>
        <begin position="275"/>
        <end position="442"/>
    </location>
</feature>
<evidence type="ECO:0000313" key="4">
    <source>
        <dbReference type="EMBL" id="MDT0485928.1"/>
    </source>
</evidence>
<dbReference type="Gene3D" id="3.30.1330.120">
    <property type="entry name" value="2-methylcitrate dehydratase PrpD"/>
    <property type="match status" value="1"/>
</dbReference>
<evidence type="ECO:0000313" key="5">
    <source>
        <dbReference type="Proteomes" id="UP001183824"/>
    </source>
</evidence>
<reference evidence="5" key="1">
    <citation type="submission" date="2023-07" db="EMBL/GenBank/DDBJ databases">
        <title>30 novel species of actinomycetes from the DSMZ collection.</title>
        <authorList>
            <person name="Nouioui I."/>
        </authorList>
    </citation>
    <scope>NUCLEOTIDE SEQUENCE [LARGE SCALE GENOMIC DNA]</scope>
    <source>
        <strain evidence="5">DSM 41640</strain>
    </source>
</reference>
<comment type="similarity">
    <text evidence="1">Belongs to the PrpD family.</text>
</comment>
<dbReference type="RefSeq" id="WP_311718692.1">
    <property type="nucleotide sequence ID" value="NZ_JAVREZ010000018.1"/>
</dbReference>